<name>A0A2A9F9L4_9PSEU</name>
<accession>A0A2A9F9L4</accession>
<reference evidence="1 2" key="1">
    <citation type="submission" date="2017-10" db="EMBL/GenBank/DDBJ databases">
        <title>Sequencing the genomes of 1000 actinobacteria strains.</title>
        <authorList>
            <person name="Klenk H.-P."/>
        </authorList>
    </citation>
    <scope>NUCLEOTIDE SEQUENCE [LARGE SCALE GENOMIC DNA]</scope>
    <source>
        <strain evidence="1 2">DSM 46092</strain>
    </source>
</reference>
<dbReference type="RefSeq" id="WP_098512203.1">
    <property type="nucleotide sequence ID" value="NZ_JBIAKZ010000002.1"/>
</dbReference>
<comment type="caution">
    <text evidence="1">The sequence shown here is derived from an EMBL/GenBank/DDBJ whole genome shotgun (WGS) entry which is preliminary data.</text>
</comment>
<evidence type="ECO:0000313" key="1">
    <source>
        <dbReference type="EMBL" id="PFG48117.1"/>
    </source>
</evidence>
<protein>
    <recommendedName>
        <fullName evidence="3">Tail protein</fullName>
    </recommendedName>
</protein>
<keyword evidence="2" id="KW-1185">Reference proteome</keyword>
<organism evidence="1 2">
    <name type="scientific">Amycolatopsis sulphurea</name>
    <dbReference type="NCBI Taxonomy" id="76022"/>
    <lineage>
        <taxon>Bacteria</taxon>
        <taxon>Bacillati</taxon>
        <taxon>Actinomycetota</taxon>
        <taxon>Actinomycetes</taxon>
        <taxon>Pseudonocardiales</taxon>
        <taxon>Pseudonocardiaceae</taxon>
        <taxon>Amycolatopsis</taxon>
    </lineage>
</organism>
<evidence type="ECO:0008006" key="3">
    <source>
        <dbReference type="Google" id="ProtNLM"/>
    </source>
</evidence>
<dbReference type="InterPro" id="IPR044000">
    <property type="entry name" value="Phage_tube_2"/>
</dbReference>
<dbReference type="Pfam" id="PF18906">
    <property type="entry name" value="Phage_tube_2"/>
    <property type="match status" value="1"/>
</dbReference>
<dbReference type="Proteomes" id="UP000243542">
    <property type="component" value="Unassembled WGS sequence"/>
</dbReference>
<dbReference type="EMBL" id="PDJK01000002">
    <property type="protein sequence ID" value="PFG48117.1"/>
    <property type="molecule type" value="Genomic_DNA"/>
</dbReference>
<sequence length="335" mass="35182">MALDASIALGAETAYGVAASTVDGYEGKGDSWKTTREFMESVGFRIGLQTARADRRRIVDMGGEGEIECDVLDAGAATLFASAFDRHDAKAAGKTTVHTFTSASTGSGKSFTAEMVRPKASGGVTAFRHVGCVATTMEFTQEVGSPLSVKVGFDFQTVTHGAAPLAPVYPAEAFPYDWTAGVVELKTPGASAYTPLDVTKWSVSAESGLKTDRRFVRANPLKKVPVRAAVPTYEGTIEAEFDDSTLALYEAFIAGAVLSARITYAGATKASDGKPASFVIEAPAIQFTGDSPEASIDEVTTMELPFRILDPGTTDALKLVYTEPARATPAPPPGI</sequence>
<evidence type="ECO:0000313" key="2">
    <source>
        <dbReference type="Proteomes" id="UP000243542"/>
    </source>
</evidence>
<dbReference type="AlphaFoldDB" id="A0A2A9F9L4"/>
<gene>
    <name evidence="1" type="ORF">ATK36_3191</name>
</gene>
<proteinExistence type="predicted"/>